<dbReference type="GO" id="GO:0016787">
    <property type="term" value="F:hydrolase activity"/>
    <property type="evidence" value="ECO:0007669"/>
    <property type="project" value="UniProtKB-KW"/>
</dbReference>
<name>A0ABW5HG15_9PSEU</name>
<reference evidence="3" key="1">
    <citation type="journal article" date="2019" name="Int. J. Syst. Evol. Microbiol.">
        <title>The Global Catalogue of Microorganisms (GCM) 10K type strain sequencing project: providing services to taxonomists for standard genome sequencing and annotation.</title>
        <authorList>
            <consortium name="The Broad Institute Genomics Platform"/>
            <consortium name="The Broad Institute Genome Sequencing Center for Infectious Disease"/>
            <person name="Wu L."/>
            <person name="Ma J."/>
        </authorList>
    </citation>
    <scope>NUCLEOTIDE SEQUENCE [LARGE SCALE GENOMIC DNA]</scope>
    <source>
        <strain evidence="3">CGMCC 4.7641</strain>
    </source>
</reference>
<keyword evidence="3" id="KW-1185">Reference proteome</keyword>
<evidence type="ECO:0000313" key="2">
    <source>
        <dbReference type="EMBL" id="MFD2472073.1"/>
    </source>
</evidence>
<dbReference type="RefSeq" id="WP_378309442.1">
    <property type="nucleotide sequence ID" value="NZ_JBHUKS010000026.1"/>
</dbReference>
<dbReference type="Gene3D" id="3.30.1330.40">
    <property type="entry name" value="RutC-like"/>
    <property type="match status" value="1"/>
</dbReference>
<proteinExistence type="inferred from homology"/>
<dbReference type="EMBL" id="JBHUKS010000026">
    <property type="protein sequence ID" value="MFD2472073.1"/>
    <property type="molecule type" value="Genomic_DNA"/>
</dbReference>
<comment type="similarity">
    <text evidence="1">Belongs to the RutC family.</text>
</comment>
<dbReference type="InterPro" id="IPR006175">
    <property type="entry name" value="YjgF/YER057c/UK114"/>
</dbReference>
<dbReference type="PANTHER" id="PTHR11803:SF58">
    <property type="entry name" value="PROTEIN HMF1-RELATED"/>
    <property type="match status" value="1"/>
</dbReference>
<protein>
    <submittedName>
        <fullName evidence="2">RidA family protein</fullName>
        <ecNumber evidence="2">3.5.-.-</ecNumber>
    </submittedName>
</protein>
<dbReference type="CDD" id="cd00448">
    <property type="entry name" value="YjgF_YER057c_UK114_family"/>
    <property type="match status" value="1"/>
</dbReference>
<organism evidence="2 3">
    <name type="scientific">Amycolatopsis silviterrae</name>
    <dbReference type="NCBI Taxonomy" id="1656914"/>
    <lineage>
        <taxon>Bacteria</taxon>
        <taxon>Bacillati</taxon>
        <taxon>Actinomycetota</taxon>
        <taxon>Actinomycetes</taxon>
        <taxon>Pseudonocardiales</taxon>
        <taxon>Pseudonocardiaceae</taxon>
        <taxon>Amycolatopsis</taxon>
    </lineage>
</organism>
<evidence type="ECO:0000256" key="1">
    <source>
        <dbReference type="ARBA" id="ARBA00010552"/>
    </source>
</evidence>
<dbReference type="Proteomes" id="UP001597483">
    <property type="component" value="Unassembled WGS sequence"/>
</dbReference>
<dbReference type="Pfam" id="PF01042">
    <property type="entry name" value="Ribonuc_L-PSP"/>
    <property type="match status" value="1"/>
</dbReference>
<dbReference type="PANTHER" id="PTHR11803">
    <property type="entry name" value="2-IMINOBUTANOATE/2-IMINOPROPANOATE DEAMINASE RIDA"/>
    <property type="match status" value="1"/>
</dbReference>
<dbReference type="EC" id="3.5.-.-" evidence="2"/>
<dbReference type="InterPro" id="IPR035959">
    <property type="entry name" value="RutC-like_sf"/>
</dbReference>
<keyword evidence="2" id="KW-0378">Hydrolase</keyword>
<gene>
    <name evidence="2" type="ORF">ACFSVL_32075</name>
</gene>
<comment type="caution">
    <text evidence="2">The sequence shown here is derived from an EMBL/GenBank/DDBJ whole genome shotgun (WGS) entry which is preliminary data.</text>
</comment>
<accession>A0ABW5HG15</accession>
<evidence type="ECO:0000313" key="3">
    <source>
        <dbReference type="Proteomes" id="UP001597483"/>
    </source>
</evidence>
<sequence length="126" mass="13320">MADCFEQRKHPGSAGGSASGDFAFASGIAIDPATMRRVPEAGTVGEETRVVLALLEDQLAQAGCGLGDIVKTTCYVREETDRMEFVQAYRDVFAPGPYPARCTVALGVAGDCRVQIDAIAYRGAES</sequence>
<dbReference type="SUPFAM" id="SSF55298">
    <property type="entry name" value="YjgF-like"/>
    <property type="match status" value="1"/>
</dbReference>